<dbReference type="AlphaFoldDB" id="F6D735"/>
<feature type="repeat" description="TPR" evidence="1">
    <location>
        <begin position="46"/>
        <end position="79"/>
    </location>
</feature>
<gene>
    <name evidence="4" type="ordered locus">MSWAN_1388</name>
</gene>
<proteinExistence type="predicted"/>
<dbReference type="KEGG" id="mew:MSWAN_1388"/>
<dbReference type="eggNOG" id="arCOG02769">
    <property type="taxonomic scope" value="Archaea"/>
</dbReference>
<evidence type="ECO:0000313" key="4">
    <source>
        <dbReference type="EMBL" id="AEG18402.1"/>
    </source>
</evidence>
<keyword evidence="5" id="KW-1185">Reference proteome</keyword>
<dbReference type="Pfam" id="PF13424">
    <property type="entry name" value="TPR_12"/>
    <property type="match status" value="1"/>
</dbReference>
<feature type="transmembrane region" description="Helical" evidence="2">
    <location>
        <begin position="265"/>
        <end position="283"/>
    </location>
</feature>
<keyword evidence="2" id="KW-1133">Transmembrane helix</keyword>
<evidence type="ECO:0000256" key="1">
    <source>
        <dbReference type="PROSITE-ProRule" id="PRU00339"/>
    </source>
</evidence>
<name>F6D735_METPW</name>
<keyword evidence="1" id="KW-0802">TPR repeat</keyword>
<accession>F6D735</accession>
<keyword evidence="2" id="KW-0472">Membrane</keyword>
<dbReference type="RefSeq" id="WP_013825903.1">
    <property type="nucleotide sequence ID" value="NC_015574.1"/>
</dbReference>
<dbReference type="OrthoDB" id="275779at2157"/>
<evidence type="ECO:0000313" key="5">
    <source>
        <dbReference type="Proteomes" id="UP000009231"/>
    </source>
</evidence>
<dbReference type="STRING" id="868131.MSWAN_1388"/>
<dbReference type="PANTHER" id="PTHR10098">
    <property type="entry name" value="RAPSYN-RELATED"/>
    <property type="match status" value="1"/>
</dbReference>
<dbReference type="GeneID" id="25394791"/>
<feature type="transmembrane region" description="Helical" evidence="2">
    <location>
        <begin position="365"/>
        <end position="382"/>
    </location>
</feature>
<dbReference type="Proteomes" id="UP000009231">
    <property type="component" value="Chromosome"/>
</dbReference>
<feature type="domain" description="CAAX prenyl protease 2/Lysostaphin resistance protein A-like" evidence="3">
    <location>
        <begin position="335"/>
        <end position="425"/>
    </location>
</feature>
<dbReference type="PANTHER" id="PTHR10098:SF108">
    <property type="entry name" value="TETRATRICOPEPTIDE REPEAT PROTEIN 28"/>
    <property type="match status" value="1"/>
</dbReference>
<protein>
    <submittedName>
        <fullName evidence="4">Abortive infection protein</fullName>
    </submittedName>
</protein>
<evidence type="ECO:0000256" key="2">
    <source>
        <dbReference type="SAM" id="Phobius"/>
    </source>
</evidence>
<dbReference type="GO" id="GO:0004175">
    <property type="term" value="F:endopeptidase activity"/>
    <property type="evidence" value="ECO:0007669"/>
    <property type="project" value="UniProtKB-ARBA"/>
</dbReference>
<dbReference type="EMBL" id="CP002772">
    <property type="protein sequence ID" value="AEG18402.1"/>
    <property type="molecule type" value="Genomic_DNA"/>
</dbReference>
<feature type="transmembrane region" description="Helical" evidence="2">
    <location>
        <begin position="185"/>
        <end position="202"/>
    </location>
</feature>
<dbReference type="InterPro" id="IPR011990">
    <property type="entry name" value="TPR-like_helical_dom_sf"/>
</dbReference>
<evidence type="ECO:0000259" key="3">
    <source>
        <dbReference type="Pfam" id="PF02517"/>
    </source>
</evidence>
<feature type="transmembrane region" description="Helical" evidence="2">
    <location>
        <begin position="388"/>
        <end position="405"/>
    </location>
</feature>
<reference evidence="4 5" key="1">
    <citation type="journal article" date="2014" name="Int. J. Syst. Evol. Microbiol.">
        <title>Methanobacterium paludis sp. nov. and a novel strain of Methanobacterium lacus isolated from northern peatlands.</title>
        <authorList>
            <person name="Cadillo-Quiroz H."/>
            <person name="Brauer S.L."/>
            <person name="Goodson N."/>
            <person name="Yavitt J.B."/>
            <person name="Zinder S.H."/>
        </authorList>
    </citation>
    <scope>NUCLEOTIDE SEQUENCE [LARGE SCALE GENOMIC DNA]</scope>
    <source>
        <strain evidence="5">DSM 25820 / JCM 18151 / SWAN1</strain>
    </source>
</reference>
<dbReference type="PROSITE" id="PS50005">
    <property type="entry name" value="TPR"/>
    <property type="match status" value="1"/>
</dbReference>
<keyword evidence="2" id="KW-0812">Transmembrane</keyword>
<dbReference type="InterPro" id="IPR019734">
    <property type="entry name" value="TPR_rpt"/>
</dbReference>
<feature type="transmembrane region" description="Helical" evidence="2">
    <location>
        <begin position="412"/>
        <end position="434"/>
    </location>
</feature>
<dbReference type="GO" id="GO:0080120">
    <property type="term" value="P:CAAX-box protein maturation"/>
    <property type="evidence" value="ECO:0007669"/>
    <property type="project" value="UniProtKB-ARBA"/>
</dbReference>
<dbReference type="SUPFAM" id="SSF48452">
    <property type="entry name" value="TPR-like"/>
    <property type="match status" value="1"/>
</dbReference>
<sequence>MDQQEAIKSLEKGSQFYEDGNIEGSLSYYKTALKIFKKTKAVEKEADTLLQMGDLYIDIKDYDNAKKHYEMSLKCYNKVKDHIGAGYALTGIGMINEKRGEYEQARSYYRKSIKKFKKTKDHSREAIVAALIANTYEAQEAWEDAITGYRKSSNISNKFGNKEKEDRYNKKLSTIPKKRKEHGPLKSKILTVLAYLAALIVAEVTTTYYGVELGLILHTCILFALLIQSSLESSSNFANLLRSMMVLPMIRIIGLSIPMMQIPTLYWYPIISIPLFAASYIIIKAQGLGRADVGLVLGKIPVQLMIASSGVFLGAIEYMILKPKPLISVLNLETALFAGIILLVATGFAEELLFRGIIQKNAENVFGKLFGLLYTALIFTSMHIGWNSIPDLFFVFGVAMFYGYSFQKTRSLFGVTLSHGLSNTFLFIIIPFLFM</sequence>
<feature type="transmembrane region" description="Helical" evidence="2">
    <location>
        <begin position="336"/>
        <end position="353"/>
    </location>
</feature>
<dbReference type="Gene3D" id="1.25.40.10">
    <property type="entry name" value="Tetratricopeptide repeat domain"/>
    <property type="match status" value="1"/>
</dbReference>
<dbReference type="HOGENOM" id="CLU_629487_0_0_2"/>
<organism evidence="4 5">
    <name type="scientific">Methanobacterium paludis (strain DSM 25820 / JCM 18151 / SWAN1)</name>
    <dbReference type="NCBI Taxonomy" id="868131"/>
    <lineage>
        <taxon>Archaea</taxon>
        <taxon>Methanobacteriati</taxon>
        <taxon>Methanobacteriota</taxon>
        <taxon>Methanomada group</taxon>
        <taxon>Methanobacteria</taxon>
        <taxon>Methanobacteriales</taxon>
        <taxon>Methanobacteriaceae</taxon>
        <taxon>Methanobacterium</taxon>
    </lineage>
</organism>
<feature type="transmembrane region" description="Helical" evidence="2">
    <location>
        <begin position="295"/>
        <end position="316"/>
    </location>
</feature>
<dbReference type="eggNOG" id="arCOG03047">
    <property type="taxonomic scope" value="Archaea"/>
</dbReference>
<dbReference type="Pfam" id="PF02517">
    <property type="entry name" value="Rce1-like"/>
    <property type="match status" value="1"/>
</dbReference>
<dbReference type="SMART" id="SM00028">
    <property type="entry name" value="TPR"/>
    <property type="match status" value="4"/>
</dbReference>
<dbReference type="InterPro" id="IPR003675">
    <property type="entry name" value="Rce1/LyrA-like_dom"/>
</dbReference>